<evidence type="ECO:0000256" key="4">
    <source>
        <dbReference type="ARBA" id="ARBA00022692"/>
    </source>
</evidence>
<dbReference type="GO" id="GO:0005886">
    <property type="term" value="C:plasma membrane"/>
    <property type="evidence" value="ECO:0007669"/>
    <property type="project" value="UniProtKB-SubCell"/>
</dbReference>
<evidence type="ECO:0000256" key="5">
    <source>
        <dbReference type="ARBA" id="ARBA00022989"/>
    </source>
</evidence>
<keyword evidence="6 7" id="KW-0472">Membrane</keyword>
<feature type="transmembrane region" description="Helical" evidence="7">
    <location>
        <begin position="74"/>
        <end position="100"/>
    </location>
</feature>
<reference evidence="10 12" key="2">
    <citation type="submission" date="2018-08" db="EMBL/GenBank/DDBJ databases">
        <title>Brachybacterium saurashtrense DSM 23186.</title>
        <authorList>
            <person name="Li Y."/>
        </authorList>
    </citation>
    <scope>NUCLEOTIDE SEQUENCE [LARGE SCALE GENOMIC DNA]</scope>
    <source>
        <strain evidence="10 12">DSM 23186</strain>
    </source>
</reference>
<feature type="transmembrane region" description="Helical" evidence="7">
    <location>
        <begin position="112"/>
        <end position="137"/>
    </location>
</feature>
<comment type="similarity">
    <text evidence="7">Belongs to the binding-protein-dependent transport system permease family.</text>
</comment>
<keyword evidence="5 7" id="KW-1133">Transmembrane helix</keyword>
<dbReference type="InterPro" id="IPR000515">
    <property type="entry name" value="MetI-like"/>
</dbReference>
<comment type="subcellular location">
    <subcellularLocation>
        <location evidence="1 7">Cell membrane</location>
        <topology evidence="1 7">Multi-pass membrane protein</topology>
    </subcellularLocation>
</comment>
<dbReference type="GO" id="GO:0055085">
    <property type="term" value="P:transmembrane transport"/>
    <property type="evidence" value="ECO:0007669"/>
    <property type="project" value="InterPro"/>
</dbReference>
<dbReference type="Gene3D" id="1.10.3720.10">
    <property type="entry name" value="MetI-like"/>
    <property type="match status" value="1"/>
</dbReference>
<keyword evidence="11" id="KW-1185">Reference proteome</keyword>
<evidence type="ECO:0000313" key="11">
    <source>
        <dbReference type="Proteomes" id="UP000254236"/>
    </source>
</evidence>
<sequence length="279" mass="31624">MTPTTRTAPSTRWIAPTALLWALAALFLIPVAWFLLSSFKPGSELFTWPLRLFPQDWTLDGYRTAWSRFDFQTYFLNTAFVAVVTTVFTVFVSACTGFALAKYRNRWVQAFFLMILATTMLPTEVIMPSTFAVILGLGLYNSLAGIIIPSIITATGIFMFRQFFLTVPDELLQAARIDGAGEFRIFFTLMLPIARPIIAVLAIFSFQWRWNDYIWPLLVLNDQDKYTLQIALRSIVGAENIDWSVLLGASVISLIPMVLLFLVFRRQIMNSDISSGLKD</sequence>
<evidence type="ECO:0000313" key="12">
    <source>
        <dbReference type="Proteomes" id="UP000282185"/>
    </source>
</evidence>
<keyword evidence="3" id="KW-1003">Cell membrane</keyword>
<evidence type="ECO:0000256" key="2">
    <source>
        <dbReference type="ARBA" id="ARBA00022448"/>
    </source>
</evidence>
<dbReference type="Proteomes" id="UP000254236">
    <property type="component" value="Chromosome"/>
</dbReference>
<evidence type="ECO:0000256" key="6">
    <source>
        <dbReference type="ARBA" id="ARBA00023136"/>
    </source>
</evidence>
<dbReference type="PROSITE" id="PS50928">
    <property type="entry name" value="ABC_TM1"/>
    <property type="match status" value="1"/>
</dbReference>
<dbReference type="KEGG" id="bsau:DWV08_15000"/>
<keyword evidence="4 7" id="KW-0812">Transmembrane</keyword>
<name>A0A345YS86_9MICO</name>
<dbReference type="EMBL" id="QSWH01000004">
    <property type="protein sequence ID" value="RRR22503.1"/>
    <property type="molecule type" value="Genomic_DNA"/>
</dbReference>
<gene>
    <name evidence="9" type="ORF">DWV08_15000</name>
    <name evidence="10" type="ORF">DXU92_09620</name>
</gene>
<feature type="domain" description="ABC transmembrane type-1" evidence="8">
    <location>
        <begin position="75"/>
        <end position="264"/>
    </location>
</feature>
<dbReference type="PANTHER" id="PTHR43744:SF8">
    <property type="entry name" value="SN-GLYCEROL-3-PHOSPHATE TRANSPORT SYSTEM PERMEASE PROTEIN UGPE"/>
    <property type="match status" value="1"/>
</dbReference>
<dbReference type="EMBL" id="CP031356">
    <property type="protein sequence ID" value="AXK46788.1"/>
    <property type="molecule type" value="Genomic_DNA"/>
</dbReference>
<dbReference type="Proteomes" id="UP000282185">
    <property type="component" value="Unassembled WGS sequence"/>
</dbReference>
<feature type="transmembrane region" description="Helical" evidence="7">
    <location>
        <begin position="243"/>
        <end position="264"/>
    </location>
</feature>
<accession>A0A345YS86</accession>
<dbReference type="InterPro" id="IPR035906">
    <property type="entry name" value="MetI-like_sf"/>
</dbReference>
<evidence type="ECO:0000313" key="9">
    <source>
        <dbReference type="EMBL" id="AXK46788.1"/>
    </source>
</evidence>
<dbReference type="SUPFAM" id="SSF161098">
    <property type="entry name" value="MetI-like"/>
    <property type="match status" value="1"/>
</dbReference>
<keyword evidence="2 7" id="KW-0813">Transport</keyword>
<reference evidence="9 11" key="1">
    <citation type="submission" date="2018-07" db="EMBL/GenBank/DDBJ databases">
        <title>Brachybacterium saurashtrense DSM 23186 genome sequence.</title>
        <authorList>
            <person name="Guo L."/>
        </authorList>
    </citation>
    <scope>NUCLEOTIDE SEQUENCE [LARGE SCALE GENOMIC DNA]</scope>
    <source>
        <strain evidence="9 11">DSM 23186</strain>
    </source>
</reference>
<feature type="transmembrane region" description="Helical" evidence="7">
    <location>
        <begin position="185"/>
        <end position="208"/>
    </location>
</feature>
<evidence type="ECO:0000259" key="8">
    <source>
        <dbReference type="PROSITE" id="PS50928"/>
    </source>
</evidence>
<evidence type="ECO:0000256" key="3">
    <source>
        <dbReference type="ARBA" id="ARBA00022475"/>
    </source>
</evidence>
<organism evidence="10 12">
    <name type="scientific">Brachybacterium saurashtrense</name>
    <dbReference type="NCBI Taxonomy" id="556288"/>
    <lineage>
        <taxon>Bacteria</taxon>
        <taxon>Bacillati</taxon>
        <taxon>Actinomycetota</taxon>
        <taxon>Actinomycetes</taxon>
        <taxon>Micrococcales</taxon>
        <taxon>Dermabacteraceae</taxon>
        <taxon>Brachybacterium</taxon>
    </lineage>
</organism>
<proteinExistence type="inferred from homology"/>
<dbReference type="OrthoDB" id="2063054at2"/>
<evidence type="ECO:0000313" key="10">
    <source>
        <dbReference type="EMBL" id="RRR22503.1"/>
    </source>
</evidence>
<protein>
    <submittedName>
        <fullName evidence="10">Carbohydrate ABC transporter permease</fullName>
    </submittedName>
</protein>
<evidence type="ECO:0000256" key="1">
    <source>
        <dbReference type="ARBA" id="ARBA00004651"/>
    </source>
</evidence>
<dbReference type="AlphaFoldDB" id="A0A345YS86"/>
<dbReference type="RefSeq" id="WP_115414535.1">
    <property type="nucleotide sequence ID" value="NZ_CP031356.1"/>
</dbReference>
<dbReference type="CDD" id="cd06261">
    <property type="entry name" value="TM_PBP2"/>
    <property type="match status" value="1"/>
</dbReference>
<dbReference type="Pfam" id="PF00528">
    <property type="entry name" value="BPD_transp_1"/>
    <property type="match status" value="1"/>
</dbReference>
<feature type="transmembrane region" description="Helical" evidence="7">
    <location>
        <begin position="12"/>
        <end position="36"/>
    </location>
</feature>
<dbReference type="PANTHER" id="PTHR43744">
    <property type="entry name" value="ABC TRANSPORTER PERMEASE PROTEIN MG189-RELATED-RELATED"/>
    <property type="match status" value="1"/>
</dbReference>
<evidence type="ECO:0000256" key="7">
    <source>
        <dbReference type="RuleBase" id="RU363032"/>
    </source>
</evidence>
<feature type="transmembrane region" description="Helical" evidence="7">
    <location>
        <begin position="143"/>
        <end position="164"/>
    </location>
</feature>